<accession>A0A433J6P1</accession>
<dbReference type="AlphaFoldDB" id="A0A433J6P1"/>
<dbReference type="SUPFAM" id="SSF53335">
    <property type="entry name" value="S-adenosyl-L-methionine-dependent methyltransferases"/>
    <property type="match status" value="1"/>
</dbReference>
<proteinExistence type="inferred from homology"/>
<protein>
    <recommendedName>
        <fullName evidence="8">Glycosyltransferase</fullName>
    </recommendedName>
</protein>
<dbReference type="OrthoDB" id="115878at2"/>
<feature type="region of interest" description="Disordered" evidence="5">
    <location>
        <begin position="1"/>
        <end position="85"/>
    </location>
</feature>
<dbReference type="EMBL" id="RZIJ01000013">
    <property type="protein sequence ID" value="RUQ68835.1"/>
    <property type="molecule type" value="Genomic_DNA"/>
</dbReference>
<keyword evidence="7" id="KW-1185">Reference proteome</keyword>
<dbReference type="RefSeq" id="WP_126999909.1">
    <property type="nucleotide sequence ID" value="NZ_JAKOAR010000004.1"/>
</dbReference>
<evidence type="ECO:0000256" key="1">
    <source>
        <dbReference type="ARBA" id="ARBA00006739"/>
    </source>
</evidence>
<dbReference type="Gene3D" id="3.40.50.150">
    <property type="entry name" value="Vaccinia Virus protein VP39"/>
    <property type="match status" value="1"/>
</dbReference>
<evidence type="ECO:0000313" key="6">
    <source>
        <dbReference type="EMBL" id="RUQ68835.1"/>
    </source>
</evidence>
<dbReference type="PANTHER" id="PTHR43179">
    <property type="entry name" value="RHAMNOSYLTRANSFERASE WBBL"/>
    <property type="match status" value="1"/>
</dbReference>
<feature type="coiled-coil region" evidence="4">
    <location>
        <begin position="403"/>
        <end position="472"/>
    </location>
</feature>
<keyword evidence="4" id="KW-0175">Coiled coil</keyword>
<keyword evidence="3" id="KW-0808">Transferase</keyword>
<comment type="caution">
    <text evidence="6">The sequence shown here is derived from an EMBL/GenBank/DDBJ whole genome shotgun (WGS) entry which is preliminary data.</text>
</comment>
<evidence type="ECO:0000256" key="3">
    <source>
        <dbReference type="ARBA" id="ARBA00022679"/>
    </source>
</evidence>
<dbReference type="Pfam" id="PF13578">
    <property type="entry name" value="Methyltransf_24"/>
    <property type="match status" value="1"/>
</dbReference>
<organism evidence="6 7">
    <name type="scientific">Azospirillum doebereinerae</name>
    <dbReference type="NCBI Taxonomy" id="92933"/>
    <lineage>
        <taxon>Bacteria</taxon>
        <taxon>Pseudomonadati</taxon>
        <taxon>Pseudomonadota</taxon>
        <taxon>Alphaproteobacteria</taxon>
        <taxon>Rhodospirillales</taxon>
        <taxon>Azospirillaceae</taxon>
        <taxon>Azospirillum</taxon>
    </lineage>
</organism>
<dbReference type="CDD" id="cd04186">
    <property type="entry name" value="GT_2_like_c"/>
    <property type="match status" value="1"/>
</dbReference>
<keyword evidence="2" id="KW-0328">Glycosyltransferase</keyword>
<dbReference type="InterPro" id="IPR029063">
    <property type="entry name" value="SAM-dependent_MTases_sf"/>
</dbReference>
<evidence type="ECO:0000256" key="5">
    <source>
        <dbReference type="SAM" id="MobiDB-lite"/>
    </source>
</evidence>
<sequence>MASRDDTTLPIAMETPQNSPAQPPASTMEGHARHPGRKGAGKGAGRGTPPRGRSDRTDTPTSTPSPDPSQTDMTQPKQSQTDTTHDDLARLHRPIALTGPNRLVFPPPWAGHLPFAFWIVDALRPRSLVELGTHSGNSYCAFLQAIVQCGLSTACYAVDTWEGDPHAGVYGDDIINDLKAHHDPLYAGFSRLLRMTFDEALGYFPDIDRTAGGNSDSGIDLLHIDGLHTYDAVSHDFHSWLPKMSARGVVLFHDTNVRERDFGVWRLWDEVRAQYPTFTFLHSNGLGVAYVGTEEMPEDLRWLVGIGQDPERLARARAYFDRLGQGIIDHVWARHRATVIADLTTHAEALSVQVADRERTAETLRGWVADRDEHIGGLTLQVADRERTVETLHGWVADRDRALASLQNHAEALTEHNEALEEEVRQLNGALADAHATIAQRDQRVARQEEDIQSLSHALELHKAELARVNAELAGVYASRSWRITAGLRTGQTRARNAAAKGRFIARIARHALPMLVRDPASTRLTLGFLLRQGPRQTWRRIIQKVAERNGTAIPDSAPLMSASSDTPPREIARPIEIDHSVAVPFEHRPAVTGPAPTLAVICHVFYETLAVEFRRYFTNIPVPFDVFISTDSAAKKAVIEKAFHGWDRGRVEVRVTENRGRDIAPKLLGFRDVYDSHELVLHLHSKQSHHASVLANWRGFLLENMLGSPEIVASIIAAFQQRRDLGMVASQHFEPVRHWINWGGNFPPAAALAARMDIDLSEDKVLDFPSGSMFWARSAALKPLLDLDLSYADFAEETGQIDGTVAHAVERLYYHVCERAGFRWIKVAHPPLFTHTPCIDAIDGPVGLDRFIAEHGLLLSGHDLPAPRSVHPTPVAQPAQGLLARRNVTALGLDRPIEAAAVAVGVVTYNHDEDTIRRIVESARIALTRAGCPTDTAILLIDNGASTDAMTAGDPAILRVAGAGNIGFGAGHNRLMAKAFERGADHYLAANPDGALHPDAVVALVRMMRASQGRALIESLQFPSEHPKPYDPYTFETPWLSGACLMIPRAAYEELGGFDETFFMYCEDVDLSWRARANGFALLSCPASLFLHEVTNRPRNPAVLRMIFESGVLLARKWGSASFEDWLATELKALGHPLPAARPKPVAEAWQRYADFSHHFSFAKPRW</sequence>
<dbReference type="Pfam" id="PF05045">
    <property type="entry name" value="RgpF"/>
    <property type="match status" value="1"/>
</dbReference>
<reference evidence="6 7" key="1">
    <citation type="submission" date="2018-12" db="EMBL/GenBank/DDBJ databases">
        <authorList>
            <person name="Yang Y."/>
        </authorList>
    </citation>
    <scope>NUCLEOTIDE SEQUENCE [LARGE SCALE GENOMIC DNA]</scope>
    <source>
        <strain evidence="6 7">GSF71</strain>
    </source>
</reference>
<comment type="similarity">
    <text evidence="1">Belongs to the glycosyltransferase 2 family.</text>
</comment>
<dbReference type="SUPFAM" id="SSF53448">
    <property type="entry name" value="Nucleotide-diphospho-sugar transferases"/>
    <property type="match status" value="1"/>
</dbReference>
<dbReference type="InterPro" id="IPR007739">
    <property type="entry name" value="RgpF"/>
</dbReference>
<name>A0A433J6P1_9PROT</name>
<dbReference type="Gene3D" id="1.10.287.1490">
    <property type="match status" value="1"/>
</dbReference>
<gene>
    <name evidence="6" type="ORF">EJ913_16780</name>
</gene>
<evidence type="ECO:0000256" key="2">
    <source>
        <dbReference type="ARBA" id="ARBA00022676"/>
    </source>
</evidence>
<evidence type="ECO:0000313" key="7">
    <source>
        <dbReference type="Proteomes" id="UP000280346"/>
    </source>
</evidence>
<dbReference type="GO" id="GO:0016757">
    <property type="term" value="F:glycosyltransferase activity"/>
    <property type="evidence" value="ECO:0007669"/>
    <property type="project" value="UniProtKB-KW"/>
</dbReference>
<dbReference type="Proteomes" id="UP000280346">
    <property type="component" value="Unassembled WGS sequence"/>
</dbReference>
<dbReference type="Gene3D" id="3.90.550.10">
    <property type="entry name" value="Spore Coat Polysaccharide Biosynthesis Protein SpsA, Chain A"/>
    <property type="match status" value="1"/>
</dbReference>
<feature type="compositionally biased region" description="Low complexity" evidence="5">
    <location>
        <begin position="59"/>
        <end position="72"/>
    </location>
</feature>
<dbReference type="PANTHER" id="PTHR43179:SF12">
    <property type="entry name" value="GALACTOFURANOSYLTRANSFERASE GLFT2"/>
    <property type="match status" value="1"/>
</dbReference>
<evidence type="ECO:0008006" key="8">
    <source>
        <dbReference type="Google" id="ProtNLM"/>
    </source>
</evidence>
<dbReference type="InterPro" id="IPR029044">
    <property type="entry name" value="Nucleotide-diphossugar_trans"/>
</dbReference>
<evidence type="ECO:0000256" key="4">
    <source>
        <dbReference type="SAM" id="Coils"/>
    </source>
</evidence>
<feature type="compositionally biased region" description="Polar residues" evidence="5">
    <location>
        <begin position="73"/>
        <end position="82"/>
    </location>
</feature>